<evidence type="ECO:0000256" key="2">
    <source>
        <dbReference type="ARBA" id="ARBA00009077"/>
    </source>
</evidence>
<dbReference type="EMBL" id="BAABJW010000001">
    <property type="protein sequence ID" value="GAA4799385.1"/>
    <property type="molecule type" value="Genomic_DNA"/>
</dbReference>
<dbReference type="InterPro" id="IPR015422">
    <property type="entry name" value="PyrdxlP-dep_Trfase_small"/>
</dbReference>
<keyword evidence="4 5" id="KW-0663">Pyridoxal phosphate</keyword>
<dbReference type="Gene3D" id="3.40.640.10">
    <property type="entry name" value="Type I PLP-dependent aspartate aminotransferase-like (Major domain)"/>
    <property type="match status" value="1"/>
</dbReference>
<dbReference type="PIRSF" id="PIRSF001434">
    <property type="entry name" value="CGS"/>
    <property type="match status" value="1"/>
</dbReference>
<dbReference type="PANTHER" id="PTHR43797">
    <property type="entry name" value="HOMOCYSTEINE/CYSTEINE SYNTHASE"/>
    <property type="match status" value="1"/>
</dbReference>
<name>A0ABP9BRS0_9FLAO</name>
<evidence type="ECO:0000256" key="1">
    <source>
        <dbReference type="ARBA" id="ARBA00001933"/>
    </source>
</evidence>
<comment type="similarity">
    <text evidence="2 5">Belongs to the trans-sulfuration enzymes family.</text>
</comment>
<comment type="caution">
    <text evidence="6">The sequence shown here is derived from an EMBL/GenBank/DDBJ whole genome shotgun (WGS) entry which is preliminary data.</text>
</comment>
<dbReference type="NCBIfam" id="TIGR01326">
    <property type="entry name" value="OAH_OAS_sulfhy"/>
    <property type="match status" value="1"/>
</dbReference>
<keyword evidence="7" id="KW-1185">Reference proteome</keyword>
<dbReference type="PANTHER" id="PTHR43797:SF2">
    <property type="entry name" value="HOMOCYSTEINE_CYSTEINE SYNTHASE"/>
    <property type="match status" value="1"/>
</dbReference>
<proteinExistence type="inferred from homology"/>
<accession>A0ABP9BRS0</accession>
<dbReference type="InterPro" id="IPR015424">
    <property type="entry name" value="PyrdxlP-dep_Trfase"/>
</dbReference>
<sequence length="446" mass="47884">MSFTGHLTFDLINLLTQKIRKMSTHQLATNALHAGHDFKANGGTRAVPIYQTTSYVFNNSDHAANLFSLQELGFIYTRLNNPTNQILQERLAAIEGGIGAVVFASGTSAISTGLLTLLKAGDHIVASSSLYGGTYNLLKVTLPRLGITTTFVDADNPDNFAKAVQDNTRAFFVESLGNPKLDVLDLEAISEHSKAAGVPFIVDNTVATPALLNPINHGANIVIHSLTKYIGGQGNSLGGAIIDAGTFDWSNGKFPEFTEPSAGYHGLKYHETLGAASYTFKLILEGLRDFGGALSPTNAFNIIQGLETLPVRIQQHSKNALALATWLEQQDEVAWVNYPGLESSKYKALAKKYLPNGQSGIVTFGAKGGFEAAKAIADNTKLFSLLANIGDTKSLIIHPASTTHQQLNEAEQASAGVSRDLIRLSVGIEDLEDLKNDLKEAFKTIK</sequence>
<evidence type="ECO:0000313" key="7">
    <source>
        <dbReference type="Proteomes" id="UP001501433"/>
    </source>
</evidence>
<dbReference type="InterPro" id="IPR006235">
    <property type="entry name" value="OAc-hSer/O-AcSer_sulfhydrylase"/>
</dbReference>
<dbReference type="Pfam" id="PF01053">
    <property type="entry name" value="Cys_Met_Meta_PP"/>
    <property type="match status" value="1"/>
</dbReference>
<dbReference type="SUPFAM" id="SSF53383">
    <property type="entry name" value="PLP-dependent transferases"/>
    <property type="match status" value="1"/>
</dbReference>
<evidence type="ECO:0000256" key="4">
    <source>
        <dbReference type="ARBA" id="ARBA00022898"/>
    </source>
</evidence>
<protein>
    <submittedName>
        <fullName evidence="6">O-acetylhomoserine aminocarboxypropyltransferase/cysteine synthase</fullName>
    </submittedName>
</protein>
<comment type="cofactor">
    <cofactor evidence="1 5">
        <name>pyridoxal 5'-phosphate</name>
        <dbReference type="ChEBI" id="CHEBI:597326"/>
    </cofactor>
</comment>
<evidence type="ECO:0000256" key="3">
    <source>
        <dbReference type="ARBA" id="ARBA00022679"/>
    </source>
</evidence>
<keyword evidence="3" id="KW-0808">Transferase</keyword>
<dbReference type="CDD" id="cd00614">
    <property type="entry name" value="CGS_like"/>
    <property type="match status" value="1"/>
</dbReference>
<evidence type="ECO:0000313" key="6">
    <source>
        <dbReference type="EMBL" id="GAA4799385.1"/>
    </source>
</evidence>
<gene>
    <name evidence="6" type="ORF">GCM10023330_00840</name>
</gene>
<organism evidence="6 7">
    <name type="scientific">Litoribaculum gwangyangense</name>
    <dbReference type="NCBI Taxonomy" id="1130722"/>
    <lineage>
        <taxon>Bacteria</taxon>
        <taxon>Pseudomonadati</taxon>
        <taxon>Bacteroidota</taxon>
        <taxon>Flavobacteriia</taxon>
        <taxon>Flavobacteriales</taxon>
        <taxon>Flavobacteriaceae</taxon>
        <taxon>Litoribaculum</taxon>
    </lineage>
</organism>
<dbReference type="InterPro" id="IPR000277">
    <property type="entry name" value="Cys/Met-Metab_PyrdxlP-dep_enz"/>
</dbReference>
<dbReference type="Proteomes" id="UP001501433">
    <property type="component" value="Unassembled WGS sequence"/>
</dbReference>
<dbReference type="InterPro" id="IPR015421">
    <property type="entry name" value="PyrdxlP-dep_Trfase_major"/>
</dbReference>
<reference evidence="7" key="1">
    <citation type="journal article" date="2019" name="Int. J. Syst. Evol. Microbiol.">
        <title>The Global Catalogue of Microorganisms (GCM) 10K type strain sequencing project: providing services to taxonomists for standard genome sequencing and annotation.</title>
        <authorList>
            <consortium name="The Broad Institute Genomics Platform"/>
            <consortium name="The Broad Institute Genome Sequencing Center for Infectious Disease"/>
            <person name="Wu L."/>
            <person name="Ma J."/>
        </authorList>
    </citation>
    <scope>NUCLEOTIDE SEQUENCE [LARGE SCALE GENOMIC DNA]</scope>
    <source>
        <strain evidence="7">JCM 18325</strain>
    </source>
</reference>
<evidence type="ECO:0000256" key="5">
    <source>
        <dbReference type="RuleBase" id="RU362118"/>
    </source>
</evidence>
<dbReference type="Gene3D" id="3.90.1150.10">
    <property type="entry name" value="Aspartate Aminotransferase, domain 1"/>
    <property type="match status" value="1"/>
</dbReference>